<dbReference type="InterPro" id="IPR013563">
    <property type="entry name" value="Oligopep_ABC_C"/>
</dbReference>
<keyword evidence="5" id="KW-0547">Nucleotide-binding</keyword>
<dbReference type="Proteomes" id="UP000009223">
    <property type="component" value="Chromosome"/>
</dbReference>
<dbReference type="eggNOG" id="COG0444">
    <property type="taxonomic scope" value="Bacteria"/>
</dbReference>
<dbReference type="Pfam" id="PF00005">
    <property type="entry name" value="ABC_tran"/>
    <property type="match status" value="1"/>
</dbReference>
<dbReference type="Pfam" id="PF08352">
    <property type="entry name" value="oligo_HPY"/>
    <property type="match status" value="1"/>
</dbReference>
<evidence type="ECO:0000256" key="1">
    <source>
        <dbReference type="ARBA" id="ARBA00004417"/>
    </source>
</evidence>
<evidence type="ECO:0000259" key="8">
    <source>
        <dbReference type="PROSITE" id="PS50893"/>
    </source>
</evidence>
<dbReference type="NCBIfam" id="TIGR01727">
    <property type="entry name" value="oligo_HPY"/>
    <property type="match status" value="1"/>
</dbReference>
<accession>F5YHF3</accession>
<feature type="domain" description="ABC transporter" evidence="8">
    <location>
        <begin position="5"/>
        <end position="253"/>
    </location>
</feature>
<dbReference type="InterPro" id="IPR003439">
    <property type="entry name" value="ABC_transporter-like_ATP-bd"/>
</dbReference>
<evidence type="ECO:0000256" key="2">
    <source>
        <dbReference type="ARBA" id="ARBA00005417"/>
    </source>
</evidence>
<evidence type="ECO:0000256" key="6">
    <source>
        <dbReference type="ARBA" id="ARBA00022840"/>
    </source>
</evidence>
<evidence type="ECO:0000313" key="9">
    <source>
        <dbReference type="EMBL" id="AEF86555.1"/>
    </source>
</evidence>
<comment type="similarity">
    <text evidence="2">Belongs to the ABC transporter superfamily.</text>
</comment>
<dbReference type="FunFam" id="3.40.50.300:FF:000016">
    <property type="entry name" value="Oligopeptide ABC transporter ATP-binding component"/>
    <property type="match status" value="1"/>
</dbReference>
<protein>
    <submittedName>
        <fullName evidence="9">Dipeptide transport ATP-binding protein DppD</fullName>
    </submittedName>
</protein>
<keyword evidence="10" id="KW-1185">Reference proteome</keyword>
<dbReference type="AlphaFoldDB" id="F5YHF3"/>
<name>F5YHF3_TREPZ</name>
<dbReference type="InterPro" id="IPR003593">
    <property type="entry name" value="AAA+_ATPase"/>
</dbReference>
<dbReference type="InterPro" id="IPR050388">
    <property type="entry name" value="ABC_Ni/Peptide_Import"/>
</dbReference>
<dbReference type="STRING" id="545694.TREPR_2429"/>
<organism evidence="9 10">
    <name type="scientific">Treponema primitia (strain ATCC BAA-887 / DSM 12427 / ZAS-2)</name>
    <dbReference type="NCBI Taxonomy" id="545694"/>
    <lineage>
        <taxon>Bacteria</taxon>
        <taxon>Pseudomonadati</taxon>
        <taxon>Spirochaetota</taxon>
        <taxon>Spirochaetia</taxon>
        <taxon>Spirochaetales</taxon>
        <taxon>Treponemataceae</taxon>
        <taxon>Treponema</taxon>
    </lineage>
</organism>
<dbReference type="Gene3D" id="3.40.50.300">
    <property type="entry name" value="P-loop containing nucleotide triphosphate hydrolases"/>
    <property type="match status" value="1"/>
</dbReference>
<dbReference type="GO" id="GO:0005524">
    <property type="term" value="F:ATP binding"/>
    <property type="evidence" value="ECO:0007669"/>
    <property type="project" value="UniProtKB-KW"/>
</dbReference>
<dbReference type="GO" id="GO:0005886">
    <property type="term" value="C:plasma membrane"/>
    <property type="evidence" value="ECO:0007669"/>
    <property type="project" value="UniProtKB-SubCell"/>
</dbReference>
<keyword evidence="7" id="KW-0472">Membrane</keyword>
<dbReference type="PROSITE" id="PS00211">
    <property type="entry name" value="ABC_TRANSPORTER_1"/>
    <property type="match status" value="1"/>
</dbReference>
<dbReference type="PROSITE" id="PS50893">
    <property type="entry name" value="ABC_TRANSPORTER_2"/>
    <property type="match status" value="1"/>
</dbReference>
<comment type="subcellular location">
    <subcellularLocation>
        <location evidence="1">Cell inner membrane</location>
        <topology evidence="1">Peripheral membrane protein</topology>
    </subcellularLocation>
</comment>
<dbReference type="SMART" id="SM00382">
    <property type="entry name" value="AAA"/>
    <property type="match status" value="1"/>
</dbReference>
<keyword evidence="3" id="KW-0813">Transport</keyword>
<dbReference type="GO" id="GO:0015833">
    <property type="term" value="P:peptide transport"/>
    <property type="evidence" value="ECO:0007669"/>
    <property type="project" value="InterPro"/>
</dbReference>
<proteinExistence type="inferred from homology"/>
<keyword evidence="6 9" id="KW-0067">ATP-binding</keyword>
<evidence type="ECO:0000256" key="4">
    <source>
        <dbReference type="ARBA" id="ARBA00022475"/>
    </source>
</evidence>
<dbReference type="PANTHER" id="PTHR43297:SF2">
    <property type="entry name" value="DIPEPTIDE TRANSPORT ATP-BINDING PROTEIN DPPD"/>
    <property type="match status" value="1"/>
</dbReference>
<dbReference type="RefSeq" id="WP_015707778.1">
    <property type="nucleotide sequence ID" value="NC_015578.1"/>
</dbReference>
<dbReference type="HOGENOM" id="CLU_000604_1_23_12"/>
<evidence type="ECO:0000256" key="3">
    <source>
        <dbReference type="ARBA" id="ARBA00022448"/>
    </source>
</evidence>
<dbReference type="GO" id="GO:0016887">
    <property type="term" value="F:ATP hydrolysis activity"/>
    <property type="evidence" value="ECO:0007669"/>
    <property type="project" value="InterPro"/>
</dbReference>
<dbReference type="KEGG" id="tpi:TREPR_2429"/>
<dbReference type="EMBL" id="CP001843">
    <property type="protein sequence ID" value="AEF86555.1"/>
    <property type="molecule type" value="Genomic_DNA"/>
</dbReference>
<evidence type="ECO:0000313" key="10">
    <source>
        <dbReference type="Proteomes" id="UP000009223"/>
    </source>
</evidence>
<reference evidence="10" key="1">
    <citation type="submission" date="2009-12" db="EMBL/GenBank/DDBJ databases">
        <title>Complete sequence of Treponema primitia strain ZAS-2.</title>
        <authorList>
            <person name="Tetu S.G."/>
            <person name="Matson E."/>
            <person name="Ren Q."/>
            <person name="Seshadri R."/>
            <person name="Elbourne L."/>
            <person name="Hassan K.A."/>
            <person name="Durkin A."/>
            <person name="Radune D."/>
            <person name="Mohamoud Y."/>
            <person name="Shay R."/>
            <person name="Jin S."/>
            <person name="Zhang X."/>
            <person name="Lucey K."/>
            <person name="Ballor N.R."/>
            <person name="Ottesen E."/>
            <person name="Rosenthal R."/>
            <person name="Allen A."/>
            <person name="Leadbetter J.R."/>
            <person name="Paulsen I.T."/>
        </authorList>
    </citation>
    <scope>NUCLEOTIDE SEQUENCE [LARGE SCALE GENOMIC DNA]</scope>
    <source>
        <strain evidence="10">ATCC BAA-887 / DSM 12427 / ZAS-2</strain>
    </source>
</reference>
<reference evidence="9 10" key="2">
    <citation type="journal article" date="2011" name="ISME J.">
        <title>RNA-seq reveals cooperative metabolic interactions between two termite-gut spirochete species in co-culture.</title>
        <authorList>
            <person name="Rosenthal A.Z."/>
            <person name="Matson E.G."/>
            <person name="Eldar A."/>
            <person name="Leadbetter J.R."/>
        </authorList>
    </citation>
    <scope>NUCLEOTIDE SEQUENCE [LARGE SCALE GENOMIC DNA]</scope>
    <source>
        <strain evidence="10">ATCC BAA-887 / DSM 12427 / ZAS-2</strain>
    </source>
</reference>
<evidence type="ECO:0000256" key="7">
    <source>
        <dbReference type="ARBA" id="ARBA00023136"/>
    </source>
</evidence>
<gene>
    <name evidence="9" type="ordered locus">TREPR_2429</name>
</gene>
<dbReference type="InterPro" id="IPR027417">
    <property type="entry name" value="P-loop_NTPase"/>
</dbReference>
<dbReference type="InterPro" id="IPR017871">
    <property type="entry name" value="ABC_transporter-like_CS"/>
</dbReference>
<dbReference type="CDD" id="cd03257">
    <property type="entry name" value="ABC_NikE_OppD_transporters"/>
    <property type="match status" value="1"/>
</dbReference>
<evidence type="ECO:0000256" key="5">
    <source>
        <dbReference type="ARBA" id="ARBA00022741"/>
    </source>
</evidence>
<dbReference type="OrthoDB" id="337094at2"/>
<sequence length="338" mass="37287">MEELLRVQNLCTSFFSGGAVIKAVNDVSFTVMQGETFGLVGESGCGKSAICRSISRLIRDPGKIMGGQIIYRGTDIMGLQSEAMRLLRGREISMIFQEPMTALNPVIPIKTQIYETLDPALSGNEKRDRTIELLRLVGIPHPEKRMHEYIHQFSGGMRQRVMIAIALASNPKLLLADEPTTALDVTIQNQIMELINSLREKLGMSLILVTHDLSVVSQMCDFVAVMYAGRIMELCDTVTLFTAPRHPYTYGLLNSIPSNASVRLEPIAGSPPNLADPPPGCPFAPRCKFKEDICDTTVPELLEIESRHSVRCHFSQKLEGLSGLIETEKSAEQEGPEA</sequence>
<dbReference type="SUPFAM" id="SSF52540">
    <property type="entry name" value="P-loop containing nucleoside triphosphate hydrolases"/>
    <property type="match status" value="1"/>
</dbReference>
<keyword evidence="4" id="KW-1003">Cell membrane</keyword>
<dbReference type="PANTHER" id="PTHR43297">
    <property type="entry name" value="OLIGOPEPTIDE TRANSPORT ATP-BINDING PROTEIN APPD"/>
    <property type="match status" value="1"/>
</dbReference>